<dbReference type="Proteomes" id="UP000737171">
    <property type="component" value="Unassembled WGS sequence"/>
</dbReference>
<dbReference type="SUPFAM" id="SSF55781">
    <property type="entry name" value="GAF domain-like"/>
    <property type="match status" value="1"/>
</dbReference>
<dbReference type="Pfam" id="PF08668">
    <property type="entry name" value="HDOD"/>
    <property type="match status" value="1"/>
</dbReference>
<dbReference type="PROSITE" id="PS00108">
    <property type="entry name" value="PROTEIN_KINASE_ST"/>
    <property type="match status" value="1"/>
</dbReference>
<comment type="caution">
    <text evidence="7">The sequence shown here is derived from an EMBL/GenBank/DDBJ whole genome shotgun (WGS) entry which is preliminary data.</text>
</comment>
<evidence type="ECO:0000259" key="5">
    <source>
        <dbReference type="PROSITE" id="PS50011"/>
    </source>
</evidence>
<evidence type="ECO:0000256" key="1">
    <source>
        <dbReference type="ARBA" id="ARBA00022679"/>
    </source>
</evidence>
<dbReference type="InterPro" id="IPR029016">
    <property type="entry name" value="GAF-like_dom_sf"/>
</dbReference>
<name>A0ABX2EMU4_9BURK</name>
<evidence type="ECO:0000256" key="2">
    <source>
        <dbReference type="ARBA" id="ARBA00022741"/>
    </source>
</evidence>
<dbReference type="PROSITE" id="PS51833">
    <property type="entry name" value="HDOD"/>
    <property type="match status" value="1"/>
</dbReference>
<dbReference type="PANTHER" id="PTHR43289:SF6">
    <property type="entry name" value="SERINE_THREONINE-PROTEIN KINASE NEKL-3"/>
    <property type="match status" value="1"/>
</dbReference>
<dbReference type="InterPro" id="IPR013976">
    <property type="entry name" value="HDOD"/>
</dbReference>
<dbReference type="PANTHER" id="PTHR43289">
    <property type="entry name" value="MITOGEN-ACTIVATED PROTEIN KINASE KINASE KINASE 20-RELATED"/>
    <property type="match status" value="1"/>
</dbReference>
<dbReference type="Gene3D" id="3.30.200.20">
    <property type="entry name" value="Phosphorylase Kinase, domain 1"/>
    <property type="match status" value="1"/>
</dbReference>
<keyword evidence="2" id="KW-0547">Nucleotide-binding</keyword>
<evidence type="ECO:0000313" key="7">
    <source>
        <dbReference type="EMBL" id="NRF69938.1"/>
    </source>
</evidence>
<accession>A0ABX2EMU4</accession>
<feature type="domain" description="HDOD" evidence="6">
    <location>
        <begin position="295"/>
        <end position="496"/>
    </location>
</feature>
<dbReference type="SUPFAM" id="SSF56112">
    <property type="entry name" value="Protein kinase-like (PK-like)"/>
    <property type="match status" value="1"/>
</dbReference>
<keyword evidence="1" id="KW-0808">Transferase</keyword>
<dbReference type="InterPro" id="IPR011009">
    <property type="entry name" value="Kinase-like_dom_sf"/>
</dbReference>
<keyword evidence="4" id="KW-0067">ATP-binding</keyword>
<dbReference type="SUPFAM" id="SSF109604">
    <property type="entry name" value="HD-domain/PDEase-like"/>
    <property type="match status" value="1"/>
</dbReference>
<keyword evidence="8" id="KW-1185">Reference proteome</keyword>
<evidence type="ECO:0000256" key="3">
    <source>
        <dbReference type="ARBA" id="ARBA00022777"/>
    </source>
</evidence>
<protein>
    <submittedName>
        <fullName evidence="7">HDOD domain-containing protein</fullName>
    </submittedName>
</protein>
<evidence type="ECO:0000256" key="4">
    <source>
        <dbReference type="ARBA" id="ARBA00022840"/>
    </source>
</evidence>
<dbReference type="Gene3D" id="1.10.3210.10">
    <property type="entry name" value="Hypothetical protein af1432"/>
    <property type="match status" value="1"/>
</dbReference>
<evidence type="ECO:0000313" key="8">
    <source>
        <dbReference type="Proteomes" id="UP000737171"/>
    </source>
</evidence>
<dbReference type="Gene3D" id="1.10.510.10">
    <property type="entry name" value="Transferase(Phosphotransferase) domain 1"/>
    <property type="match status" value="1"/>
</dbReference>
<dbReference type="Gene3D" id="3.30.450.40">
    <property type="match status" value="1"/>
</dbReference>
<proteinExistence type="predicted"/>
<evidence type="ECO:0000259" key="6">
    <source>
        <dbReference type="PROSITE" id="PS51833"/>
    </source>
</evidence>
<gene>
    <name evidence="7" type="ORF">HLB44_23310</name>
</gene>
<dbReference type="CDD" id="cd14014">
    <property type="entry name" value="STKc_PknB_like"/>
    <property type="match status" value="1"/>
</dbReference>
<dbReference type="EMBL" id="JABRWJ010000007">
    <property type="protein sequence ID" value="NRF69938.1"/>
    <property type="molecule type" value="Genomic_DNA"/>
</dbReference>
<dbReference type="PROSITE" id="PS50011">
    <property type="entry name" value="PROTEIN_KINASE_DOM"/>
    <property type="match status" value="1"/>
</dbReference>
<sequence>MAARSGRRIGRFRLGEELGRGAQATVWLAHDERLERDVALKLMNPDADTLAVSQWLHEARAVSRLSHPHIVPVFEADEHAGQPYLVFELVRGRTLAEHLRRNGAMAPREAGTLMVGVLDALRTAHEHGIVHRDLKPSNILLDGEGRARVMDFGIAARVADNADGRIVGTPGYMSPEAARGLPPSPSMDVFAAGMLLAELLAGSPLLRERDPYRALHRIVNEDMQLPEGVQVDDALRAVVQRALARDAALRFDSAGAMRDALQAWLQPQATEGAAGANASGTLDFLLRRMRHKSDFPTLSDSVVRIQRIATSEKENLNSLANEILKDVALTNKLLRMVNTVHFSSAGGGTISTVSRAVALVGFAGIRNMALSLVLLEHMKDKGHAHRLREEFLRSLMAGQLATELTPLARDAEEAFLGAMFHNLGRLLTEYYFPEEAQAIREQLQSAATRADGPPVSAESVSERVLGIGFEQLGLGVARAWGLPDSLQRCMRRPDAEPPNRAVDRGAERLRWLAAAANETADILLHTEPDQLAGRMASITERFGKALSIGTKELQAAVTAAQQKLAQLAPAMGLQLPKAVTALKLSTAGTGERRPQDAGDSLSPYELQATQPLNPAQAAAAIEPATAVLAPERVVELLAAGIQDITNTMAADQFKLNEVLRMILETMYRSMGFQRVVFCLREPKSEALLGRFGLGHQADAVAKAFRVELRRGAAPDLFAAVCLKNADTLISDARATHIAQRLPAWYAKQVNAASFLLLPMAMKGAPFALIYGDKAAPGELALGERELALLRTLRNQAVMAFRQAG</sequence>
<feature type="domain" description="Protein kinase" evidence="5">
    <location>
        <begin position="12"/>
        <end position="265"/>
    </location>
</feature>
<dbReference type="InterPro" id="IPR008271">
    <property type="entry name" value="Ser/Thr_kinase_AS"/>
</dbReference>
<reference evidence="7 8" key="1">
    <citation type="submission" date="2020-05" db="EMBL/GenBank/DDBJ databases">
        <title>Aquincola sp. isolate from soil.</title>
        <authorList>
            <person name="Han J."/>
            <person name="Kim D.-U."/>
        </authorList>
    </citation>
    <scope>NUCLEOTIDE SEQUENCE [LARGE SCALE GENOMIC DNA]</scope>
    <source>
        <strain evidence="7 8">S2</strain>
    </source>
</reference>
<dbReference type="SMART" id="SM00220">
    <property type="entry name" value="S_TKc"/>
    <property type="match status" value="1"/>
</dbReference>
<dbReference type="InterPro" id="IPR000719">
    <property type="entry name" value="Prot_kinase_dom"/>
</dbReference>
<dbReference type="Pfam" id="PF00069">
    <property type="entry name" value="Pkinase"/>
    <property type="match status" value="1"/>
</dbReference>
<organism evidence="7 8">
    <name type="scientific">Pseudaquabacterium terrae</name>
    <dbReference type="NCBI Taxonomy" id="2732868"/>
    <lineage>
        <taxon>Bacteria</taxon>
        <taxon>Pseudomonadati</taxon>
        <taxon>Pseudomonadota</taxon>
        <taxon>Betaproteobacteria</taxon>
        <taxon>Burkholderiales</taxon>
        <taxon>Sphaerotilaceae</taxon>
        <taxon>Pseudaquabacterium</taxon>
    </lineage>
</organism>
<keyword evidence="3" id="KW-0418">Kinase</keyword>